<dbReference type="InterPro" id="IPR028082">
    <property type="entry name" value="Peripla_BP_I"/>
</dbReference>
<dbReference type="PANTHER" id="PTHR30146:SF138">
    <property type="entry name" value="TRANSCRIPTIONAL REGULATORY PROTEIN"/>
    <property type="match status" value="1"/>
</dbReference>
<gene>
    <name evidence="5" type="ORF">E0H92_29000</name>
</gene>
<dbReference type="GO" id="GO:0000976">
    <property type="term" value="F:transcription cis-regulatory region binding"/>
    <property type="evidence" value="ECO:0007669"/>
    <property type="project" value="TreeGrafter"/>
</dbReference>
<dbReference type="Gene3D" id="1.10.260.40">
    <property type="entry name" value="lambda repressor-like DNA-binding domains"/>
    <property type="match status" value="1"/>
</dbReference>
<evidence type="ECO:0000313" key="5">
    <source>
        <dbReference type="EMBL" id="TCC34076.1"/>
    </source>
</evidence>
<dbReference type="CDD" id="cd01392">
    <property type="entry name" value="HTH_LacI"/>
    <property type="match status" value="1"/>
</dbReference>
<organism evidence="5 6">
    <name type="scientific">Kribbella speibonae</name>
    <dbReference type="NCBI Taxonomy" id="1572660"/>
    <lineage>
        <taxon>Bacteria</taxon>
        <taxon>Bacillati</taxon>
        <taxon>Actinomycetota</taxon>
        <taxon>Actinomycetes</taxon>
        <taxon>Propionibacteriales</taxon>
        <taxon>Kribbellaceae</taxon>
        <taxon>Kribbella</taxon>
    </lineage>
</organism>
<evidence type="ECO:0000313" key="6">
    <source>
        <dbReference type="Proteomes" id="UP000294225"/>
    </source>
</evidence>
<dbReference type="Gene3D" id="3.40.50.2300">
    <property type="match status" value="2"/>
</dbReference>
<keyword evidence="2" id="KW-0238">DNA-binding</keyword>
<comment type="caution">
    <text evidence="5">The sequence shown here is derived from an EMBL/GenBank/DDBJ whole genome shotgun (WGS) entry which is preliminary data.</text>
</comment>
<evidence type="ECO:0000256" key="2">
    <source>
        <dbReference type="ARBA" id="ARBA00023125"/>
    </source>
</evidence>
<dbReference type="PROSITE" id="PS50932">
    <property type="entry name" value="HTH_LACI_2"/>
    <property type="match status" value="1"/>
</dbReference>
<dbReference type="InterPro" id="IPR010982">
    <property type="entry name" value="Lambda_DNA-bd_dom_sf"/>
</dbReference>
<dbReference type="SUPFAM" id="SSF47413">
    <property type="entry name" value="lambda repressor-like DNA-binding domains"/>
    <property type="match status" value="1"/>
</dbReference>
<dbReference type="InterPro" id="IPR000843">
    <property type="entry name" value="HTH_LacI"/>
</dbReference>
<evidence type="ECO:0000256" key="1">
    <source>
        <dbReference type="ARBA" id="ARBA00023015"/>
    </source>
</evidence>
<sequence length="567" mass="60432">MRCSAVVGSGISLASGASSIFSSTTPVCSGTFQRFTYSSTSLTTISAVCATVGSRSSANTLWSASALCSTGAWPSIATYSCAGTVIDAVSSSTPRCEPVNRRRTDEPEFTVIATSSSRPQCPSSSIRGSNGPYVAGFAAVAVPAERVSRVAPASTTRSRLNRRLRTAVSSRGPPQQKARGGGRVILFLATFAGRSGAVKSSVGQIRKRFTSLCRQRSVPWSWSNGPVRRYRSSEAVPDRAARATIHDVARLAEVSTATVSRVLSGGKPVSPEVADRVRVAAQDVGYRPNPAAQTLLRGSSRTVGVVVPDLGNPYFAEILKGVAAEATATDHHTLVAGTEEDPEQEYRSAIELARWVDGLLLCAPRMSTPRLREVAEAARRLVLINRVLRHHAVGSVVVDYHLGVRALCEHLAALGHKRIAYLQGPTAAWSDQQRQRGFRSPEASGLTIFRVPCGSTLVDGQDAVDEALTYKPTAMICFNDHVAVGVLSRLRELGLSVPGDISVAGIDNAPMSAHTDPGLTTYAVSTVELGRQAWERFTPRVSTATTHVQGELVIRASTARPPHRPRR</sequence>
<name>A0A4R0IRI7_9ACTN</name>
<reference evidence="5 6" key="1">
    <citation type="submission" date="2019-02" db="EMBL/GenBank/DDBJ databases">
        <title>Kribbella capetownensis sp. nov. and Kribbella speibonae sp. nov., isolated from soil.</title>
        <authorList>
            <person name="Curtis S.M."/>
            <person name="Norton I."/>
            <person name="Everest G.J."/>
            <person name="Meyers P.R."/>
        </authorList>
    </citation>
    <scope>NUCLEOTIDE SEQUENCE [LARGE SCALE GENOMIC DNA]</scope>
    <source>
        <strain evidence="5 6">YM55</strain>
    </source>
</reference>
<evidence type="ECO:0000259" key="4">
    <source>
        <dbReference type="PROSITE" id="PS50932"/>
    </source>
</evidence>
<accession>A0A4R0IRI7</accession>
<dbReference type="AlphaFoldDB" id="A0A4R0IRI7"/>
<keyword evidence="3" id="KW-0804">Transcription</keyword>
<dbReference type="PROSITE" id="PS00356">
    <property type="entry name" value="HTH_LACI_1"/>
    <property type="match status" value="1"/>
</dbReference>
<proteinExistence type="predicted"/>
<dbReference type="SMART" id="SM00354">
    <property type="entry name" value="HTH_LACI"/>
    <property type="match status" value="1"/>
</dbReference>
<dbReference type="CDD" id="cd06267">
    <property type="entry name" value="PBP1_LacI_sugar_binding-like"/>
    <property type="match status" value="1"/>
</dbReference>
<keyword evidence="1" id="KW-0805">Transcription regulation</keyword>
<dbReference type="InterPro" id="IPR046335">
    <property type="entry name" value="LacI/GalR-like_sensor"/>
</dbReference>
<feature type="domain" description="HTH lacI-type" evidence="4">
    <location>
        <begin position="243"/>
        <end position="297"/>
    </location>
</feature>
<dbReference type="Proteomes" id="UP000294225">
    <property type="component" value="Unassembled WGS sequence"/>
</dbReference>
<protein>
    <submittedName>
        <fullName evidence="5">LacI family transcriptional regulator</fullName>
    </submittedName>
</protein>
<dbReference type="PANTHER" id="PTHR30146">
    <property type="entry name" value="LACI-RELATED TRANSCRIPTIONAL REPRESSOR"/>
    <property type="match status" value="1"/>
</dbReference>
<dbReference type="SUPFAM" id="SSF53822">
    <property type="entry name" value="Periplasmic binding protein-like I"/>
    <property type="match status" value="1"/>
</dbReference>
<dbReference type="EMBL" id="SJKC01000004">
    <property type="protein sequence ID" value="TCC34076.1"/>
    <property type="molecule type" value="Genomic_DNA"/>
</dbReference>
<dbReference type="Pfam" id="PF13377">
    <property type="entry name" value="Peripla_BP_3"/>
    <property type="match status" value="1"/>
</dbReference>
<dbReference type="GO" id="GO:0003700">
    <property type="term" value="F:DNA-binding transcription factor activity"/>
    <property type="evidence" value="ECO:0007669"/>
    <property type="project" value="TreeGrafter"/>
</dbReference>
<dbReference type="Pfam" id="PF00356">
    <property type="entry name" value="LacI"/>
    <property type="match status" value="1"/>
</dbReference>
<evidence type="ECO:0000256" key="3">
    <source>
        <dbReference type="ARBA" id="ARBA00023163"/>
    </source>
</evidence>